<comment type="caution">
    <text evidence="2">The sequence shown here is derived from an EMBL/GenBank/DDBJ whole genome shotgun (WGS) entry which is preliminary data.</text>
</comment>
<evidence type="ECO:0000313" key="3">
    <source>
        <dbReference type="Proteomes" id="UP000185696"/>
    </source>
</evidence>
<dbReference type="InterPro" id="IPR002575">
    <property type="entry name" value="Aminoglycoside_PTrfase"/>
</dbReference>
<evidence type="ECO:0000259" key="1">
    <source>
        <dbReference type="Pfam" id="PF01636"/>
    </source>
</evidence>
<dbReference type="Pfam" id="PF01636">
    <property type="entry name" value="APH"/>
    <property type="match status" value="1"/>
</dbReference>
<proteinExistence type="predicted"/>
<feature type="domain" description="Aminoglycoside phosphotransferase" evidence="1">
    <location>
        <begin position="151"/>
        <end position="249"/>
    </location>
</feature>
<dbReference type="EMBL" id="MSIF01000030">
    <property type="protein sequence ID" value="OLF05346.1"/>
    <property type="molecule type" value="Genomic_DNA"/>
</dbReference>
<name>A0A7Z0WF46_9PSEU</name>
<reference evidence="2 3" key="1">
    <citation type="submission" date="2016-12" db="EMBL/GenBank/DDBJ databases">
        <title>The draft genome sequence of Actinophytocola xinjiangensis.</title>
        <authorList>
            <person name="Wang W."/>
            <person name="Yuan L."/>
        </authorList>
    </citation>
    <scope>NUCLEOTIDE SEQUENCE [LARGE SCALE GENOMIC DNA]</scope>
    <source>
        <strain evidence="2 3">CGMCC 4.4663</strain>
    </source>
</reference>
<dbReference type="InterPro" id="IPR011009">
    <property type="entry name" value="Kinase-like_dom_sf"/>
</dbReference>
<gene>
    <name evidence="2" type="ORF">BLA60_36585</name>
</gene>
<dbReference type="Proteomes" id="UP000185696">
    <property type="component" value="Unassembled WGS sequence"/>
</dbReference>
<dbReference type="SUPFAM" id="SSF56112">
    <property type="entry name" value="Protein kinase-like (PK-like)"/>
    <property type="match status" value="1"/>
</dbReference>
<dbReference type="AlphaFoldDB" id="A0A7Z0WF46"/>
<keyword evidence="3" id="KW-1185">Reference proteome</keyword>
<protein>
    <recommendedName>
        <fullName evidence="1">Aminoglycoside phosphotransferase domain-containing protein</fullName>
    </recommendedName>
</protein>
<organism evidence="2 3">
    <name type="scientific">Actinophytocola xinjiangensis</name>
    <dbReference type="NCBI Taxonomy" id="485602"/>
    <lineage>
        <taxon>Bacteria</taxon>
        <taxon>Bacillati</taxon>
        <taxon>Actinomycetota</taxon>
        <taxon>Actinomycetes</taxon>
        <taxon>Pseudonocardiales</taxon>
        <taxon>Pseudonocardiaceae</taxon>
    </lineage>
</organism>
<evidence type="ECO:0000313" key="2">
    <source>
        <dbReference type="EMBL" id="OLF05346.1"/>
    </source>
</evidence>
<dbReference type="OrthoDB" id="101887at2"/>
<sequence>MGSSAQTNPPRQRSVVSPDVAWLDRQLTAAGRTRTGPVTEVRRRPWSSVYSAPTDHGTVWLKATGAGSAFEAGLHALIARVCPGDVPVPIAVDAARGWLLLPDGGPTITGSVLTGLVEILPKYALLQRKLTSHVDEMLTLGLTDMRPAAMPARLDEAIDAARRRGGGDGLAEIRALRPRFTRWCARLAESPVPASVDHNDLHPNSVFAAGPRLFDWGDAVVAHPFASALVALQAAEGPDLVRLRDAYLEPFTDLAPHADLVGDLELACRVAKPARALVWDRALPRDESGPLAQAPRRTLLALLDRNWLALSH</sequence>
<accession>A0A7Z0WF46</accession>